<protein>
    <recommendedName>
        <fullName evidence="3">Flavodoxin-like fold domain-containing protein</fullName>
    </recommendedName>
</protein>
<dbReference type="Proteomes" id="UP000003094">
    <property type="component" value="Unassembled WGS sequence"/>
</dbReference>
<proteinExistence type="predicted"/>
<dbReference type="KEGG" id="pvo:PVOR_30738"/>
<reference evidence="1 2" key="1">
    <citation type="journal article" date="2010" name="BMC Genomics">
        <title>Genome sequence of the pattern forming Paenibacillus vortex bacterium reveals potential for thriving in complex environments.</title>
        <authorList>
            <person name="Sirota-Madi A."/>
            <person name="Olender T."/>
            <person name="Helman Y."/>
            <person name="Ingham C."/>
            <person name="Brainis I."/>
            <person name="Roth D."/>
            <person name="Hagi E."/>
            <person name="Brodsky L."/>
            <person name="Leshkowitz D."/>
            <person name="Galatenko V."/>
            <person name="Nikolaev V."/>
            <person name="Mugasimangalam R.C."/>
            <person name="Bransburg-Zabary S."/>
            <person name="Gutnick D.L."/>
            <person name="Lancet D."/>
            <person name="Ben-Jacob E."/>
        </authorList>
    </citation>
    <scope>NUCLEOTIDE SEQUENCE [LARGE SCALE GENOMIC DNA]</scope>
    <source>
        <strain evidence="1 2">V453</strain>
    </source>
</reference>
<dbReference type="AlphaFoldDB" id="A0A2R9SM88"/>
<comment type="caution">
    <text evidence="1">The sequence shown here is derived from an EMBL/GenBank/DDBJ whole genome shotgun (WGS) entry which is preliminary data.</text>
</comment>
<sequence>MRAVIVFDHPYGGKASENVAHRRSFPEARVRFLNHTQQRFSRL</sequence>
<name>A0A2R9SM88_9BACL</name>
<evidence type="ECO:0000313" key="2">
    <source>
        <dbReference type="Proteomes" id="UP000003094"/>
    </source>
</evidence>
<evidence type="ECO:0008006" key="3">
    <source>
        <dbReference type="Google" id="ProtNLM"/>
    </source>
</evidence>
<evidence type="ECO:0000313" key="1">
    <source>
        <dbReference type="EMBL" id="EFU38470.1"/>
    </source>
</evidence>
<gene>
    <name evidence="1" type="ORF">PVOR_30738</name>
</gene>
<organism evidence="1 2">
    <name type="scientific">Paenibacillus vortex V453</name>
    <dbReference type="NCBI Taxonomy" id="715225"/>
    <lineage>
        <taxon>Bacteria</taxon>
        <taxon>Bacillati</taxon>
        <taxon>Bacillota</taxon>
        <taxon>Bacilli</taxon>
        <taxon>Bacillales</taxon>
        <taxon>Paenibacillaceae</taxon>
        <taxon>Paenibacillus</taxon>
    </lineage>
</organism>
<dbReference type="EMBL" id="ADHJ01000053">
    <property type="protein sequence ID" value="EFU38470.1"/>
    <property type="molecule type" value="Genomic_DNA"/>
</dbReference>
<accession>A0A2R9SM88</accession>
<keyword evidence="2" id="KW-1185">Reference proteome</keyword>
<dbReference type="RefSeq" id="WP_006212844.1">
    <property type="nucleotide sequence ID" value="NZ_ADHJ01000053.1"/>
</dbReference>